<dbReference type="Proteomes" id="UP001154400">
    <property type="component" value="Chromosome"/>
</dbReference>
<evidence type="ECO:0000313" key="1">
    <source>
        <dbReference type="EMBL" id="CBH49792.1"/>
    </source>
</evidence>
<evidence type="ECO:0000313" key="2">
    <source>
        <dbReference type="Proteomes" id="UP000006892"/>
    </source>
</evidence>
<name>A0A3S5YB77_RHOH1</name>
<protein>
    <recommendedName>
        <fullName evidence="3">DUF2505 domain-containing protein</fullName>
    </recommendedName>
</protein>
<dbReference type="SUPFAM" id="SSF55961">
    <property type="entry name" value="Bet v1-like"/>
    <property type="match status" value="1"/>
</dbReference>
<evidence type="ECO:0008006" key="3">
    <source>
        <dbReference type="Google" id="ProtNLM"/>
    </source>
</evidence>
<sequence length="170" mass="17978">MPDMARHIEHSAQYPHPVATLHAALTDEGYWQARLQQVGGPGAALESVTVGDGAIEVVLQQAVPAEHLPSMVTSIRQGDLIIRRTESWGPLQDGRAHGTFSAEVEGAPGQVRGTVTITADGTGSLLVMAGEVEVRIPLIGGKIESVIAGQVLELLDAEEDFTRDWVAQAG</sequence>
<dbReference type="InterPro" id="IPR019639">
    <property type="entry name" value="DUF2505"/>
</dbReference>
<dbReference type="EMBL" id="FN563149">
    <property type="protein sequence ID" value="CBH49792.1"/>
    <property type="molecule type" value="Genomic_DNA"/>
</dbReference>
<dbReference type="AlphaFoldDB" id="A0A3S5YB77"/>
<reference evidence="1" key="1">
    <citation type="journal article" date="2010" name="PLoS Genet.">
        <title>The genome of a pathogenic rhodococcus: cooptive virulence underpinned by key gene acquisitions.</title>
        <authorList>
            <person name="Letek M."/>
            <person name="Gonzalez P."/>
            <person name="Macarthur I."/>
            <person name="Rodriguez H."/>
            <person name="Freeman T.C."/>
            <person name="Valero-Rello A."/>
            <person name="Blanco M."/>
            <person name="Buckley T."/>
            <person name="Cherevach I."/>
            <person name="Fahey R."/>
            <person name="Hapeshi A."/>
            <person name="Holdstock J."/>
            <person name="Leadon D."/>
            <person name="Navas J."/>
            <person name="Ocampo A."/>
            <person name="Quail M.A."/>
            <person name="Sanders M."/>
            <person name="Scortti M.M."/>
            <person name="Prescott J.F."/>
            <person name="Fogarty U."/>
            <person name="Meijer W.G."/>
            <person name="Parkhill J."/>
            <person name="Bentley S.D."/>
            <person name="Vazquez-Boland J.A."/>
        </authorList>
    </citation>
    <scope>NUCLEOTIDE SEQUENCE [LARGE SCALE GENOMIC DNA]</scope>
    <source>
        <strain evidence="1 2">103S</strain>
    </source>
</reference>
<accession>A0A3S5YB77</accession>
<dbReference type="Pfam" id="PF10698">
    <property type="entry name" value="DUF2505"/>
    <property type="match status" value="1"/>
</dbReference>
<dbReference type="KEGG" id="req:REQ_38040"/>
<proteinExistence type="predicted"/>
<gene>
    <name evidence="1" type="ordered locus">REQ_38040</name>
</gene>
<organism evidence="1">
    <name type="scientific">Rhodococcus hoagii (strain 103S)</name>
    <name type="common">Rhodococcus equi</name>
    <dbReference type="NCBI Taxonomy" id="685727"/>
    <lineage>
        <taxon>Bacteria</taxon>
        <taxon>Bacillati</taxon>
        <taxon>Actinomycetota</taxon>
        <taxon>Actinomycetes</taxon>
        <taxon>Mycobacteriales</taxon>
        <taxon>Nocardiaceae</taxon>
        <taxon>Prescottella</taxon>
    </lineage>
</organism>